<organism evidence="1 2">
    <name type="scientific">Frankliniella fusca</name>
    <dbReference type="NCBI Taxonomy" id="407009"/>
    <lineage>
        <taxon>Eukaryota</taxon>
        <taxon>Metazoa</taxon>
        <taxon>Ecdysozoa</taxon>
        <taxon>Arthropoda</taxon>
        <taxon>Hexapoda</taxon>
        <taxon>Insecta</taxon>
        <taxon>Pterygota</taxon>
        <taxon>Neoptera</taxon>
        <taxon>Paraneoptera</taxon>
        <taxon>Thysanoptera</taxon>
        <taxon>Terebrantia</taxon>
        <taxon>Thripoidea</taxon>
        <taxon>Thripidae</taxon>
        <taxon>Frankliniella</taxon>
    </lineage>
</organism>
<dbReference type="Proteomes" id="UP001219518">
    <property type="component" value="Unassembled WGS sequence"/>
</dbReference>
<reference evidence="1" key="1">
    <citation type="submission" date="2021-07" db="EMBL/GenBank/DDBJ databases">
        <authorList>
            <person name="Catto M.A."/>
            <person name="Jacobson A."/>
            <person name="Kennedy G."/>
            <person name="Labadie P."/>
            <person name="Hunt B.G."/>
            <person name="Srinivasan R."/>
        </authorList>
    </citation>
    <scope>NUCLEOTIDE SEQUENCE</scope>
    <source>
        <strain evidence="1">PL_HMW_Pooled</strain>
        <tissue evidence="1">Head</tissue>
    </source>
</reference>
<accession>A0AAE1HVR2</accession>
<gene>
    <name evidence="1" type="ORF">KUF71_016006</name>
</gene>
<name>A0AAE1HVR2_9NEOP</name>
<dbReference type="EMBL" id="JAHWGI010001300">
    <property type="protein sequence ID" value="KAK3927721.1"/>
    <property type="molecule type" value="Genomic_DNA"/>
</dbReference>
<evidence type="ECO:0000313" key="2">
    <source>
        <dbReference type="Proteomes" id="UP001219518"/>
    </source>
</evidence>
<comment type="caution">
    <text evidence="1">The sequence shown here is derived from an EMBL/GenBank/DDBJ whole genome shotgun (WGS) entry which is preliminary data.</text>
</comment>
<sequence length="98" mass="10884">MSRAQRMYLSVLPSPRAASAAEYSRAGRGVVVEMISPAAIMFDLFRRWMIDRGATLAAAAAALESKPSSASPQELSAVRRHFWIPKREKKRAESQHVI</sequence>
<reference evidence="1" key="2">
    <citation type="journal article" date="2023" name="BMC Genomics">
        <title>Pest status, molecular evolution, and epigenetic factors derived from the genome assembly of Frankliniella fusca, a thysanopteran phytovirus vector.</title>
        <authorList>
            <person name="Catto M.A."/>
            <person name="Labadie P.E."/>
            <person name="Jacobson A.L."/>
            <person name="Kennedy G.G."/>
            <person name="Srinivasan R."/>
            <person name="Hunt B.G."/>
        </authorList>
    </citation>
    <scope>NUCLEOTIDE SEQUENCE</scope>
    <source>
        <strain evidence="1">PL_HMW_Pooled</strain>
    </source>
</reference>
<proteinExistence type="predicted"/>
<protein>
    <submittedName>
        <fullName evidence="1">Stabilin-1</fullName>
    </submittedName>
</protein>
<dbReference type="AlphaFoldDB" id="A0AAE1HVR2"/>
<evidence type="ECO:0000313" key="1">
    <source>
        <dbReference type="EMBL" id="KAK3927721.1"/>
    </source>
</evidence>
<keyword evidence="2" id="KW-1185">Reference proteome</keyword>